<proteinExistence type="predicted"/>
<evidence type="ECO:0000313" key="1">
    <source>
        <dbReference type="EMBL" id="OXU18574.1"/>
    </source>
</evidence>
<dbReference type="SUPFAM" id="SSF53098">
    <property type="entry name" value="Ribonuclease H-like"/>
    <property type="match status" value="1"/>
</dbReference>
<keyword evidence="2" id="KW-1185">Reference proteome</keyword>
<protein>
    <recommendedName>
        <fullName evidence="3">Exonuclease domain-containing protein</fullName>
    </recommendedName>
</protein>
<dbReference type="GO" id="GO:0003676">
    <property type="term" value="F:nucleic acid binding"/>
    <property type="evidence" value="ECO:0007669"/>
    <property type="project" value="InterPro"/>
</dbReference>
<dbReference type="EMBL" id="NNAY01003961">
    <property type="protein sequence ID" value="OXU18574.1"/>
    <property type="molecule type" value="Genomic_DNA"/>
</dbReference>
<name>A0A232EJP9_9HYME</name>
<organism evidence="1 2">
    <name type="scientific">Trichomalopsis sarcophagae</name>
    <dbReference type="NCBI Taxonomy" id="543379"/>
    <lineage>
        <taxon>Eukaryota</taxon>
        <taxon>Metazoa</taxon>
        <taxon>Ecdysozoa</taxon>
        <taxon>Arthropoda</taxon>
        <taxon>Hexapoda</taxon>
        <taxon>Insecta</taxon>
        <taxon>Pterygota</taxon>
        <taxon>Neoptera</taxon>
        <taxon>Endopterygota</taxon>
        <taxon>Hymenoptera</taxon>
        <taxon>Apocrita</taxon>
        <taxon>Proctotrupomorpha</taxon>
        <taxon>Chalcidoidea</taxon>
        <taxon>Pteromalidae</taxon>
        <taxon>Pteromalinae</taxon>
        <taxon>Trichomalopsis</taxon>
    </lineage>
</organism>
<dbReference type="AlphaFoldDB" id="A0A232EJP9"/>
<dbReference type="OrthoDB" id="6095482at2759"/>
<dbReference type="STRING" id="543379.A0A232EJP9"/>
<evidence type="ECO:0000313" key="2">
    <source>
        <dbReference type="Proteomes" id="UP000215335"/>
    </source>
</evidence>
<evidence type="ECO:0008006" key="3">
    <source>
        <dbReference type="Google" id="ProtNLM"/>
    </source>
</evidence>
<sequence length="498" mass="55576">MESAAATELSNQDPIFKACNLELGIMIEDNDSTSISAIRAGSNHDELTANSIKYLKRCFTYCVSQNTGNATEIAAAIKNTVHSTIGNGFTESKLFDALKRLFNTLTSKTDRYAAGVSSNANESLNTIIASKAPKTRFYGGSASYDARLAFAINKKNTREKSANRLSTKLSLSTSKYSAKYYRALDSRADKRYVKSLSKDFKRKRMFLKKKKKKLELRHKKEAVEGPATYQSDVGLLSADAPPILNVLDNINNQVVGFSKEVDILQIAAKCGDKSFSIYINPSQRINEKASDVTGLREVEGKLKWHRKPQLLYQRLCKNFINFYAIYMGDAFDRPRLLAAIGKTFLVNHYKTEVYGFADTLPLIKKATGITKKGENKFKNLANLYNISTANVHNAISDVTMLEQVMIKLGISSQKIRQHFVLQELEGLKSCTSLVTRKKIVAAHISYESIIQNYKDNKLDGLINLFGENENGLVAVIKSRPIVKTISEFLEKCLVTSSQ</sequence>
<dbReference type="Proteomes" id="UP000215335">
    <property type="component" value="Unassembled WGS sequence"/>
</dbReference>
<dbReference type="Gene3D" id="3.30.420.10">
    <property type="entry name" value="Ribonuclease H-like superfamily/Ribonuclease H"/>
    <property type="match status" value="1"/>
</dbReference>
<reference evidence="1 2" key="1">
    <citation type="journal article" date="2017" name="Curr. Biol.">
        <title>The Evolution of Venom by Co-option of Single-Copy Genes.</title>
        <authorList>
            <person name="Martinson E.O."/>
            <person name="Mrinalini"/>
            <person name="Kelkar Y.D."/>
            <person name="Chang C.H."/>
            <person name="Werren J.H."/>
        </authorList>
    </citation>
    <scope>NUCLEOTIDE SEQUENCE [LARGE SCALE GENOMIC DNA]</scope>
    <source>
        <strain evidence="1 2">Alberta</strain>
        <tissue evidence="1">Whole body</tissue>
    </source>
</reference>
<dbReference type="InterPro" id="IPR036397">
    <property type="entry name" value="RNaseH_sf"/>
</dbReference>
<comment type="caution">
    <text evidence="1">The sequence shown here is derived from an EMBL/GenBank/DDBJ whole genome shotgun (WGS) entry which is preliminary data.</text>
</comment>
<dbReference type="InterPro" id="IPR012337">
    <property type="entry name" value="RNaseH-like_sf"/>
</dbReference>
<accession>A0A232EJP9</accession>
<gene>
    <name evidence="1" type="ORF">TSAR_007231</name>
</gene>